<organism evidence="7 8">
    <name type="scientific">Alternaria dauci</name>
    <dbReference type="NCBI Taxonomy" id="48095"/>
    <lineage>
        <taxon>Eukaryota</taxon>
        <taxon>Fungi</taxon>
        <taxon>Dikarya</taxon>
        <taxon>Ascomycota</taxon>
        <taxon>Pezizomycotina</taxon>
        <taxon>Dothideomycetes</taxon>
        <taxon>Pleosporomycetidae</taxon>
        <taxon>Pleosporales</taxon>
        <taxon>Pleosporineae</taxon>
        <taxon>Pleosporaceae</taxon>
        <taxon>Alternaria</taxon>
        <taxon>Alternaria sect. Porri</taxon>
    </lineage>
</organism>
<name>A0ABR3V0M6_9PLEO</name>
<gene>
    <name evidence="7" type="ORF">ACET3X_001783</name>
</gene>
<keyword evidence="4" id="KW-0808">Transferase</keyword>
<feature type="domain" description="Aminotransferase class I/classII large" evidence="6">
    <location>
        <begin position="80"/>
        <end position="421"/>
    </location>
</feature>
<dbReference type="Proteomes" id="UP001578633">
    <property type="component" value="Chromosome 1"/>
</dbReference>
<evidence type="ECO:0000256" key="4">
    <source>
        <dbReference type="ARBA" id="ARBA00022679"/>
    </source>
</evidence>
<comment type="similarity">
    <text evidence="2">Belongs to the class-I pyridoxal-phosphate-dependent aminotransferase family.</text>
</comment>
<dbReference type="Pfam" id="PF00155">
    <property type="entry name" value="Aminotran_1_2"/>
    <property type="match status" value="1"/>
</dbReference>
<dbReference type="EMBL" id="JBHGVX010000001">
    <property type="protein sequence ID" value="KAL1801441.1"/>
    <property type="molecule type" value="Genomic_DNA"/>
</dbReference>
<dbReference type="GeneID" id="96082105"/>
<dbReference type="Gene3D" id="3.90.1150.10">
    <property type="entry name" value="Aspartate Aminotransferase, domain 1"/>
    <property type="match status" value="1"/>
</dbReference>
<dbReference type="InterPro" id="IPR015424">
    <property type="entry name" value="PyrdxlP-dep_Trfase"/>
</dbReference>
<dbReference type="SUPFAM" id="SSF53383">
    <property type="entry name" value="PLP-dependent transferases"/>
    <property type="match status" value="1"/>
</dbReference>
<dbReference type="InterPro" id="IPR050478">
    <property type="entry name" value="Ethylene_sulfur-biosynth"/>
</dbReference>
<dbReference type="PANTHER" id="PTHR43795:SF32">
    <property type="entry name" value="AMINOTRANSFERASE GLII-RELATED"/>
    <property type="match status" value="1"/>
</dbReference>
<evidence type="ECO:0000256" key="2">
    <source>
        <dbReference type="ARBA" id="ARBA00007441"/>
    </source>
</evidence>
<dbReference type="InterPro" id="IPR015421">
    <property type="entry name" value="PyrdxlP-dep_Trfase_major"/>
</dbReference>
<dbReference type="CDD" id="cd00609">
    <property type="entry name" value="AAT_like"/>
    <property type="match status" value="1"/>
</dbReference>
<evidence type="ECO:0000313" key="8">
    <source>
        <dbReference type="Proteomes" id="UP001578633"/>
    </source>
</evidence>
<dbReference type="PRINTS" id="PR00753">
    <property type="entry name" value="ACCSYNTHASE"/>
</dbReference>
<sequence length="429" mass="47206">MMDPGLSLRTQKTLRDLLPVFSASAPPRQPPFDPFSTTIDLSRAVNEVLHPELLEFFKGTVEDQITSEAFAAPAASLNGGDPRLRDALASFFNTYFNPIHDVRSEHIVLTAGATDAIENVIHAVCDDGDSVLVPGPHWPGFEVVLKRKAKVDLIAARPPTYSHWDNYLVPSLQAAYDFSDTKSRIKAVLLCNPNNPLSRCYPRETLLELIEFCQERGLHLICDEVSALISMNGVDSKAPGFVSALSLTEPFVPEGAVKVDPSRVHVVWSASKLFGMSGLKAGCIISQQNPSLLKAMALTSTHPSSISTLYLSSLLTWSQLPTLLALNPERLALSYNVLASFLRRHKIDFVAPTHGLFLFARLANKAVTIHDEDVFFQELELRSGIKVAPGGGFKGVEKDVGWARMRFSISVEDMEEAVEKLEDFYNKTG</sequence>
<dbReference type="RefSeq" id="XP_069312025.1">
    <property type="nucleotide sequence ID" value="XM_069447112.1"/>
</dbReference>
<evidence type="ECO:0000313" key="7">
    <source>
        <dbReference type="EMBL" id="KAL1801441.1"/>
    </source>
</evidence>
<keyword evidence="3" id="KW-0032">Aminotransferase</keyword>
<keyword evidence="5" id="KW-0663">Pyridoxal phosphate</keyword>
<proteinExistence type="inferred from homology"/>
<accession>A0ABR3V0M6</accession>
<evidence type="ECO:0000256" key="5">
    <source>
        <dbReference type="ARBA" id="ARBA00022898"/>
    </source>
</evidence>
<dbReference type="InterPro" id="IPR004839">
    <property type="entry name" value="Aminotransferase_I/II_large"/>
</dbReference>
<reference evidence="7 8" key="1">
    <citation type="submission" date="2024-09" db="EMBL/GenBank/DDBJ databases">
        <title>T2T genomes of carrot and Alternaria dauci and their utility for understanding host-pathogen interaction during carrot leaf blight disease.</title>
        <authorList>
            <person name="Liu W."/>
            <person name="Xu S."/>
            <person name="Ou C."/>
            <person name="Liu X."/>
            <person name="Zhuang F."/>
            <person name="Deng X.W."/>
        </authorList>
    </citation>
    <scope>NUCLEOTIDE SEQUENCE [LARGE SCALE GENOMIC DNA]</scope>
    <source>
        <strain evidence="7 8">A2016</strain>
    </source>
</reference>
<comment type="cofactor">
    <cofactor evidence="1">
        <name>pyridoxal 5'-phosphate</name>
        <dbReference type="ChEBI" id="CHEBI:597326"/>
    </cofactor>
</comment>
<evidence type="ECO:0000259" key="6">
    <source>
        <dbReference type="Pfam" id="PF00155"/>
    </source>
</evidence>
<evidence type="ECO:0000256" key="1">
    <source>
        <dbReference type="ARBA" id="ARBA00001933"/>
    </source>
</evidence>
<keyword evidence="8" id="KW-1185">Reference proteome</keyword>
<evidence type="ECO:0000256" key="3">
    <source>
        <dbReference type="ARBA" id="ARBA00022576"/>
    </source>
</evidence>
<dbReference type="Gene3D" id="3.40.640.10">
    <property type="entry name" value="Type I PLP-dependent aspartate aminotransferase-like (Major domain)"/>
    <property type="match status" value="1"/>
</dbReference>
<dbReference type="InterPro" id="IPR015422">
    <property type="entry name" value="PyrdxlP-dep_Trfase_small"/>
</dbReference>
<comment type="caution">
    <text evidence="7">The sequence shown here is derived from an EMBL/GenBank/DDBJ whole genome shotgun (WGS) entry which is preliminary data.</text>
</comment>
<dbReference type="PANTHER" id="PTHR43795">
    <property type="entry name" value="BIFUNCTIONAL ASPARTATE AMINOTRANSFERASE AND GLUTAMATE/ASPARTATE-PREPHENATE AMINOTRANSFERASE-RELATED"/>
    <property type="match status" value="1"/>
</dbReference>
<protein>
    <recommendedName>
        <fullName evidence="6">Aminotransferase class I/classII large domain-containing protein</fullName>
    </recommendedName>
</protein>